<sequence>MPRVLLICSQPSLTCSALYCLRGMGATVVAAGDPGLKFLRFSRFCESFEPCQVYGADPDEFAARVAELADAHRVDVIMPGDSDSLLLLAEVKDRLTRPVFPIPTVAQLSRLNDKHAFHDTCVQAGVPVPAAVFVADKHGLNPDELGERFGYPLIVKPTTWGGSDGLVLATSADDIRRQIIDNDDYQYRPLVAQQFLPGQDVGLNVFAVDGEAILAAPQMREGETITHLDNDQLVSLGKQYVKAAGLTGLAHLDARLGPDGQVSFLECNPRIWASVCHSYWCGENYVEAGVRHALGLPAGEPAHIANRSVTAPAHLLFDLARGRRKPWSLDRYNRRALAQGCADPVLLLRRFFDRSTRREVQA</sequence>
<reference evidence="6" key="1">
    <citation type="submission" date="2022-08" db="EMBL/GenBank/DDBJ databases">
        <title>Whole genome sequencing of non-tuberculosis mycobacteria type-strains.</title>
        <authorList>
            <person name="Igarashi Y."/>
            <person name="Osugi A."/>
            <person name="Mitarai S."/>
        </authorList>
    </citation>
    <scope>NUCLEOTIDE SEQUENCE</scope>
    <source>
        <strain evidence="6">JCM 16369</strain>
    </source>
</reference>
<evidence type="ECO:0000259" key="5">
    <source>
        <dbReference type="PROSITE" id="PS50975"/>
    </source>
</evidence>
<dbReference type="PROSITE" id="PS50975">
    <property type="entry name" value="ATP_GRASP"/>
    <property type="match status" value="1"/>
</dbReference>
<dbReference type="Proteomes" id="UP001055337">
    <property type="component" value="Chromosome"/>
</dbReference>
<keyword evidence="3 4" id="KW-0067">ATP-binding</keyword>
<name>A0ABY3TE71_9MYCO</name>
<accession>A0ABY3TE71</accession>
<dbReference type="Pfam" id="PF15632">
    <property type="entry name" value="ATPgrasp_Ter"/>
    <property type="match status" value="1"/>
</dbReference>
<evidence type="ECO:0000256" key="4">
    <source>
        <dbReference type="PROSITE-ProRule" id="PRU00409"/>
    </source>
</evidence>
<evidence type="ECO:0000313" key="7">
    <source>
        <dbReference type="Proteomes" id="UP001055337"/>
    </source>
</evidence>
<proteinExistence type="predicted"/>
<dbReference type="InterPro" id="IPR052032">
    <property type="entry name" value="ATP-dep_AA_Ligase"/>
</dbReference>
<protein>
    <submittedName>
        <fullName evidence="6">ATP-grasp domain-containing protein</fullName>
    </submittedName>
</protein>
<evidence type="ECO:0000256" key="3">
    <source>
        <dbReference type="ARBA" id="ARBA00022840"/>
    </source>
</evidence>
<dbReference type="PANTHER" id="PTHR43585">
    <property type="entry name" value="FUMIPYRROLE BIOSYNTHESIS PROTEIN C"/>
    <property type="match status" value="1"/>
</dbReference>
<evidence type="ECO:0000256" key="1">
    <source>
        <dbReference type="ARBA" id="ARBA00022598"/>
    </source>
</evidence>
<gene>
    <name evidence="6" type="ORF">MI149_18370</name>
</gene>
<evidence type="ECO:0000256" key="2">
    <source>
        <dbReference type="ARBA" id="ARBA00022741"/>
    </source>
</evidence>
<dbReference type="InterPro" id="IPR011761">
    <property type="entry name" value="ATP-grasp"/>
</dbReference>
<dbReference type="Gene3D" id="3.30.470.20">
    <property type="entry name" value="ATP-grasp fold, B domain"/>
    <property type="match status" value="1"/>
</dbReference>
<organism evidence="6 7">
    <name type="scientific">Mycolicibacterium crocinum</name>
    <dbReference type="NCBI Taxonomy" id="388459"/>
    <lineage>
        <taxon>Bacteria</taxon>
        <taxon>Bacillati</taxon>
        <taxon>Actinomycetota</taxon>
        <taxon>Actinomycetes</taxon>
        <taxon>Mycobacteriales</taxon>
        <taxon>Mycobacteriaceae</taxon>
        <taxon>Mycolicibacterium</taxon>
    </lineage>
</organism>
<dbReference type="PANTHER" id="PTHR43585:SF2">
    <property type="entry name" value="ATP-GRASP ENZYME FSQD"/>
    <property type="match status" value="1"/>
</dbReference>
<dbReference type="SUPFAM" id="SSF56059">
    <property type="entry name" value="Glutathione synthetase ATP-binding domain-like"/>
    <property type="match status" value="1"/>
</dbReference>
<evidence type="ECO:0000313" key="6">
    <source>
        <dbReference type="EMBL" id="ULN39688.1"/>
    </source>
</evidence>
<keyword evidence="2 4" id="KW-0547">Nucleotide-binding</keyword>
<keyword evidence="7" id="KW-1185">Reference proteome</keyword>
<dbReference type="EMBL" id="CP092362">
    <property type="protein sequence ID" value="ULN39688.1"/>
    <property type="molecule type" value="Genomic_DNA"/>
</dbReference>
<keyword evidence="1" id="KW-0436">Ligase</keyword>
<dbReference type="RefSeq" id="WP_240176595.1">
    <property type="nucleotide sequence ID" value="NZ_CP092362.2"/>
</dbReference>
<feature type="domain" description="ATP-grasp" evidence="5">
    <location>
        <begin position="118"/>
        <end position="294"/>
    </location>
</feature>